<evidence type="ECO:0000256" key="8">
    <source>
        <dbReference type="PROSITE-ProRule" id="PRU00043"/>
    </source>
</evidence>
<keyword evidence="4 8" id="KW-0106">Calcium</keyword>
<dbReference type="GO" id="GO:0005911">
    <property type="term" value="C:cell-cell junction"/>
    <property type="evidence" value="ECO:0007669"/>
    <property type="project" value="TreeGrafter"/>
</dbReference>
<dbReference type="FunFam" id="2.60.40.60:FF:000092">
    <property type="entry name" value="Protocadherin 8"/>
    <property type="match status" value="1"/>
</dbReference>
<feature type="transmembrane region" description="Helical" evidence="10">
    <location>
        <begin position="399"/>
        <end position="423"/>
    </location>
</feature>
<dbReference type="GO" id="GO:0005886">
    <property type="term" value="C:plasma membrane"/>
    <property type="evidence" value="ECO:0007669"/>
    <property type="project" value="InterPro"/>
</dbReference>
<dbReference type="GO" id="GO:0005509">
    <property type="term" value="F:calcium ion binding"/>
    <property type="evidence" value="ECO:0007669"/>
    <property type="project" value="UniProtKB-UniRule"/>
</dbReference>
<dbReference type="Gene3D" id="2.60.40.60">
    <property type="entry name" value="Cadherins"/>
    <property type="match status" value="3"/>
</dbReference>
<evidence type="ECO:0000256" key="7">
    <source>
        <dbReference type="ARBA" id="ARBA00023136"/>
    </source>
</evidence>
<protein>
    <submittedName>
        <fullName evidence="14">CA domain-containing protein</fullName>
    </submittedName>
</protein>
<dbReference type="Proteomes" id="UP000272942">
    <property type="component" value="Unassembled WGS sequence"/>
</dbReference>
<dbReference type="OrthoDB" id="6272353at2759"/>
<gene>
    <name evidence="12" type="ORF">ECPE_LOCUS2223</name>
</gene>
<reference evidence="12 13" key="2">
    <citation type="submission" date="2018-11" db="EMBL/GenBank/DDBJ databases">
        <authorList>
            <consortium name="Pathogen Informatics"/>
        </authorList>
    </citation>
    <scope>NUCLEOTIDE SEQUENCE [LARGE SCALE GENOMIC DNA]</scope>
    <source>
        <strain evidence="12 13">Egypt</strain>
    </source>
</reference>
<evidence type="ECO:0000256" key="3">
    <source>
        <dbReference type="ARBA" id="ARBA00022737"/>
    </source>
</evidence>
<evidence type="ECO:0000256" key="1">
    <source>
        <dbReference type="ARBA" id="ARBA00004370"/>
    </source>
</evidence>
<evidence type="ECO:0000259" key="11">
    <source>
        <dbReference type="PROSITE" id="PS50268"/>
    </source>
</evidence>
<evidence type="ECO:0000313" key="14">
    <source>
        <dbReference type="WBParaSite" id="ECPE_0000222301-mRNA-1"/>
    </source>
</evidence>
<feature type="domain" description="Cadherin" evidence="11">
    <location>
        <begin position="6"/>
        <end position="115"/>
    </location>
</feature>
<sequence length="489" mass="54020">MSSTSLAQMFCMQILEGNRPNVSLGKLRAHDPDDGPNGQVTYRIVWPSKQPLSDRPFLMTDEGKLIATKTLDREANPKGYQFRVIAFDGGKPVALNSTAEVEVLLEDVNDCTPQFLQRQYNFSIEEDYAQNFTTGRWVGQVKAVDCDLGLNGAISYMILDPGLPFEITRNGILKTTRFIDREMRAVYRLTVLARDGGDRADEGERSLHSDIQGYETIESSDMFNRAVNDQKVRTSAAQVQITVTDVNDHYPIFVYPNASSYQVRVSMHEKKGFIITRLVAVDKDTGSNGQIRYGIIKGNSLGLFKVRPDTGELFLDRTLTSEHKGNMFLIVEASDLGQPRAQTNSLEIRLTITDEPAIGRKINMLDATAAGGKLGPFEMMAMDNTIDGDSSGAIELNKLIMMCIVISTAVVCVIMIFAIGIFVRRTSCHALLASRRRRPGSTGCTVNGATANAERYTNPWETDSNGKPDGFEMSGDSRLGTSKLTTFCI</sequence>
<evidence type="ECO:0000256" key="5">
    <source>
        <dbReference type="ARBA" id="ARBA00022889"/>
    </source>
</evidence>
<dbReference type="PANTHER" id="PTHR24025:SF28">
    <property type="entry name" value="PUTATIVE-RELATED"/>
    <property type="match status" value="1"/>
</dbReference>
<feature type="domain" description="Cadherin" evidence="11">
    <location>
        <begin position="257"/>
        <end position="358"/>
    </location>
</feature>
<reference evidence="14" key="1">
    <citation type="submission" date="2016-06" db="UniProtKB">
        <authorList>
            <consortium name="WormBaseParasite"/>
        </authorList>
    </citation>
    <scope>IDENTIFICATION</scope>
</reference>
<dbReference type="EMBL" id="UZAN01039480">
    <property type="protein sequence ID" value="VDP65802.1"/>
    <property type="molecule type" value="Genomic_DNA"/>
</dbReference>
<dbReference type="PRINTS" id="PR00205">
    <property type="entry name" value="CADHERIN"/>
</dbReference>
<evidence type="ECO:0000256" key="2">
    <source>
        <dbReference type="ARBA" id="ARBA00022692"/>
    </source>
</evidence>
<keyword evidence="3" id="KW-0677">Repeat</keyword>
<dbReference type="InterPro" id="IPR050971">
    <property type="entry name" value="Cadherin-domain_protein"/>
</dbReference>
<evidence type="ECO:0000256" key="6">
    <source>
        <dbReference type="ARBA" id="ARBA00022989"/>
    </source>
</evidence>
<evidence type="ECO:0000256" key="10">
    <source>
        <dbReference type="SAM" id="Phobius"/>
    </source>
</evidence>
<dbReference type="PROSITE" id="PS50268">
    <property type="entry name" value="CADHERIN_2"/>
    <property type="match status" value="3"/>
</dbReference>
<keyword evidence="2 10" id="KW-0812">Transmembrane</keyword>
<dbReference type="PANTHER" id="PTHR24025">
    <property type="entry name" value="DESMOGLEIN FAMILY MEMBER"/>
    <property type="match status" value="1"/>
</dbReference>
<dbReference type="GO" id="GO:0007156">
    <property type="term" value="P:homophilic cell adhesion via plasma membrane adhesion molecules"/>
    <property type="evidence" value="ECO:0007669"/>
    <property type="project" value="InterPro"/>
</dbReference>
<organism evidence="14">
    <name type="scientific">Echinostoma caproni</name>
    <dbReference type="NCBI Taxonomy" id="27848"/>
    <lineage>
        <taxon>Eukaryota</taxon>
        <taxon>Metazoa</taxon>
        <taxon>Spiralia</taxon>
        <taxon>Lophotrochozoa</taxon>
        <taxon>Platyhelminthes</taxon>
        <taxon>Trematoda</taxon>
        <taxon>Digenea</taxon>
        <taxon>Plagiorchiida</taxon>
        <taxon>Echinostomata</taxon>
        <taxon>Echinostomatoidea</taxon>
        <taxon>Echinostomatidae</taxon>
        <taxon>Echinostoma</taxon>
    </lineage>
</organism>
<proteinExistence type="predicted"/>
<keyword evidence="5" id="KW-0130">Cell adhesion</keyword>
<dbReference type="SUPFAM" id="SSF49313">
    <property type="entry name" value="Cadherin-like"/>
    <property type="match status" value="3"/>
</dbReference>
<accession>A0A183A5I8</accession>
<feature type="domain" description="Cadherin" evidence="11">
    <location>
        <begin position="116"/>
        <end position="253"/>
    </location>
</feature>
<dbReference type="PROSITE" id="PS00232">
    <property type="entry name" value="CADHERIN_1"/>
    <property type="match status" value="1"/>
</dbReference>
<dbReference type="InterPro" id="IPR015919">
    <property type="entry name" value="Cadherin-like_sf"/>
</dbReference>
<evidence type="ECO:0000313" key="12">
    <source>
        <dbReference type="EMBL" id="VDP65802.1"/>
    </source>
</evidence>
<dbReference type="InterPro" id="IPR002126">
    <property type="entry name" value="Cadherin-like_dom"/>
</dbReference>
<dbReference type="InterPro" id="IPR020894">
    <property type="entry name" value="Cadherin_CS"/>
</dbReference>
<comment type="subcellular location">
    <subcellularLocation>
        <location evidence="1">Membrane</location>
    </subcellularLocation>
</comment>
<evidence type="ECO:0000313" key="13">
    <source>
        <dbReference type="Proteomes" id="UP000272942"/>
    </source>
</evidence>
<keyword evidence="7 10" id="KW-0472">Membrane</keyword>
<dbReference type="Pfam" id="PF00028">
    <property type="entry name" value="Cadherin"/>
    <property type="match status" value="3"/>
</dbReference>
<dbReference type="SMART" id="SM00112">
    <property type="entry name" value="CA"/>
    <property type="match status" value="3"/>
</dbReference>
<dbReference type="CDD" id="cd11304">
    <property type="entry name" value="Cadherin_repeat"/>
    <property type="match status" value="3"/>
</dbReference>
<name>A0A183A5I8_9TREM</name>
<feature type="region of interest" description="Disordered" evidence="9">
    <location>
        <begin position="455"/>
        <end position="477"/>
    </location>
</feature>
<evidence type="ECO:0000256" key="4">
    <source>
        <dbReference type="ARBA" id="ARBA00022837"/>
    </source>
</evidence>
<keyword evidence="13" id="KW-1185">Reference proteome</keyword>
<dbReference type="AlphaFoldDB" id="A0A183A5I8"/>
<dbReference type="WBParaSite" id="ECPE_0000222301-mRNA-1">
    <property type="protein sequence ID" value="ECPE_0000222301-mRNA-1"/>
    <property type="gene ID" value="ECPE_0000222301"/>
</dbReference>
<evidence type="ECO:0000256" key="9">
    <source>
        <dbReference type="SAM" id="MobiDB-lite"/>
    </source>
</evidence>
<keyword evidence="6 10" id="KW-1133">Transmembrane helix</keyword>
<dbReference type="FunFam" id="2.60.40.60:FF:000127">
    <property type="entry name" value="Protocadherin beta 1"/>
    <property type="match status" value="1"/>
</dbReference>